<dbReference type="Gene3D" id="1.10.287.540">
    <property type="entry name" value="Helix hairpin bin"/>
    <property type="match status" value="1"/>
</dbReference>
<name>A0AAU9CW27_9LACO</name>
<comment type="subcellular location">
    <subcellularLocation>
        <location evidence="2">Cytoplasm</location>
    </subcellularLocation>
</comment>
<dbReference type="PANTHER" id="PTHR37300">
    <property type="entry name" value="UPF0291 PROTEIN CBO2609/CLC_2481"/>
    <property type="match status" value="1"/>
</dbReference>
<proteinExistence type="inferred from homology"/>
<sequence length="78" mass="9186">MENKYLKRINELAHLAEKGELTDEQKKEQAELRQKYLAEFKEGFRSQIESLKVIDPEGNDVTPDKLKEIQKKKGLRKD</sequence>
<dbReference type="SUPFAM" id="SSF158221">
    <property type="entry name" value="YnzC-like"/>
    <property type="match status" value="1"/>
</dbReference>
<dbReference type="GO" id="GO:0005737">
    <property type="term" value="C:cytoplasm"/>
    <property type="evidence" value="ECO:0007669"/>
    <property type="project" value="UniProtKB-SubCell"/>
</dbReference>
<organism evidence="4 5">
    <name type="scientific">Xylocopilactobacillus apicola</name>
    <dbReference type="NCBI Taxonomy" id="2932184"/>
    <lineage>
        <taxon>Bacteria</taxon>
        <taxon>Bacillati</taxon>
        <taxon>Bacillota</taxon>
        <taxon>Bacilli</taxon>
        <taxon>Lactobacillales</taxon>
        <taxon>Lactobacillaceae</taxon>
        <taxon>Xylocopilactobacillus</taxon>
    </lineage>
</organism>
<feature type="compositionally biased region" description="Basic and acidic residues" evidence="3">
    <location>
        <begin position="62"/>
        <end position="78"/>
    </location>
</feature>
<dbReference type="EMBL" id="AP026802">
    <property type="protein sequence ID" value="BDR58192.1"/>
    <property type="molecule type" value="Genomic_DNA"/>
</dbReference>
<gene>
    <name evidence="4" type="ORF">XA3_06330</name>
</gene>
<evidence type="ECO:0000256" key="1">
    <source>
        <dbReference type="ARBA" id="ARBA00022490"/>
    </source>
</evidence>
<dbReference type="RefSeq" id="WP_317636108.1">
    <property type="nucleotide sequence ID" value="NZ_AP026802.1"/>
</dbReference>
<feature type="region of interest" description="Disordered" evidence="3">
    <location>
        <begin position="55"/>
        <end position="78"/>
    </location>
</feature>
<evidence type="ECO:0000256" key="2">
    <source>
        <dbReference type="HAMAP-Rule" id="MF_01103"/>
    </source>
</evidence>
<keyword evidence="5" id="KW-1185">Reference proteome</keyword>
<accession>A0AAU9CW27</accession>
<evidence type="ECO:0000313" key="4">
    <source>
        <dbReference type="EMBL" id="BDR58192.1"/>
    </source>
</evidence>
<comment type="similarity">
    <text evidence="2">Belongs to the UPF0291 family.</text>
</comment>
<dbReference type="HAMAP" id="MF_01103">
    <property type="entry name" value="UPF0291"/>
    <property type="match status" value="1"/>
</dbReference>
<dbReference type="InterPro" id="IPR009242">
    <property type="entry name" value="DUF896"/>
</dbReference>
<dbReference type="AlphaFoldDB" id="A0AAU9CW27"/>
<reference evidence="4 5" key="1">
    <citation type="journal article" date="2023" name="Microbiol. Spectr.">
        <title>Symbiosis of Carpenter Bees with Uncharacterized Lactic Acid Bacteria Showing NAD Auxotrophy.</title>
        <authorList>
            <person name="Kawasaki S."/>
            <person name="Ozawa K."/>
            <person name="Mori T."/>
            <person name="Yamamoto A."/>
            <person name="Ito M."/>
            <person name="Ohkuma M."/>
            <person name="Sakamoto M."/>
            <person name="Matsutani M."/>
        </authorList>
    </citation>
    <scope>NUCLEOTIDE SEQUENCE [LARGE SCALE GENOMIC DNA]</scope>
    <source>
        <strain evidence="4 5">XA3</strain>
    </source>
</reference>
<dbReference type="PANTHER" id="PTHR37300:SF1">
    <property type="entry name" value="UPF0291 PROTEIN YNZC"/>
    <property type="match status" value="1"/>
</dbReference>
<evidence type="ECO:0000256" key="3">
    <source>
        <dbReference type="SAM" id="MobiDB-lite"/>
    </source>
</evidence>
<keyword evidence="1 2" id="KW-0963">Cytoplasm</keyword>
<dbReference type="KEGG" id="xap:XA3_06330"/>
<evidence type="ECO:0000313" key="5">
    <source>
        <dbReference type="Proteomes" id="UP001321861"/>
    </source>
</evidence>
<dbReference type="Pfam" id="PF05979">
    <property type="entry name" value="DUF896"/>
    <property type="match status" value="1"/>
</dbReference>
<protein>
    <recommendedName>
        <fullName evidence="2">UPF0291 protein XA3_06330</fullName>
    </recommendedName>
</protein>
<dbReference type="Proteomes" id="UP001321861">
    <property type="component" value="Chromosome"/>
</dbReference>